<evidence type="ECO:0000313" key="2">
    <source>
        <dbReference type="Proteomes" id="UP000295083"/>
    </source>
</evidence>
<dbReference type="EMBL" id="QAPG01000992">
    <property type="protein sequence ID" value="TDZ28263.1"/>
    <property type="molecule type" value="Genomic_DNA"/>
</dbReference>
<dbReference type="Proteomes" id="UP000295083">
    <property type="component" value="Unassembled WGS sequence"/>
</dbReference>
<evidence type="ECO:0000313" key="1">
    <source>
        <dbReference type="EMBL" id="TDZ28263.1"/>
    </source>
</evidence>
<proteinExistence type="predicted"/>
<accession>A0A4R8Q3I2</accession>
<organism evidence="1 2">
    <name type="scientific">Colletotrichum spinosum</name>
    <dbReference type="NCBI Taxonomy" id="1347390"/>
    <lineage>
        <taxon>Eukaryota</taxon>
        <taxon>Fungi</taxon>
        <taxon>Dikarya</taxon>
        <taxon>Ascomycota</taxon>
        <taxon>Pezizomycotina</taxon>
        <taxon>Sordariomycetes</taxon>
        <taxon>Hypocreomycetidae</taxon>
        <taxon>Glomerellales</taxon>
        <taxon>Glomerellaceae</taxon>
        <taxon>Colletotrichum</taxon>
        <taxon>Colletotrichum orbiculare species complex</taxon>
    </lineage>
</organism>
<protein>
    <submittedName>
        <fullName evidence="1">Uncharacterized protein</fullName>
    </submittedName>
</protein>
<name>A0A4R8Q3I2_9PEZI</name>
<dbReference type="AlphaFoldDB" id="A0A4R8Q3I2"/>
<comment type="caution">
    <text evidence="1">The sequence shown here is derived from an EMBL/GenBank/DDBJ whole genome shotgun (WGS) entry which is preliminary data.</text>
</comment>
<keyword evidence="2" id="KW-1185">Reference proteome</keyword>
<reference evidence="1 2" key="1">
    <citation type="submission" date="2018-11" db="EMBL/GenBank/DDBJ databases">
        <title>Genome sequence and assembly of Colletotrichum spinosum.</title>
        <authorList>
            <person name="Gan P."/>
            <person name="Shirasu K."/>
        </authorList>
    </citation>
    <scope>NUCLEOTIDE SEQUENCE [LARGE SCALE GENOMIC DNA]</scope>
    <source>
        <strain evidence="1 2">CBS 515.97</strain>
    </source>
</reference>
<sequence length="102" mass="12366">MFNSYNLNTNINVIKTINNYKNYSYFYKNLNKLILYKGNFTTHSRPLKEAIVKFNFKILLIDKTISITRKYKMQRIKKNLIHKSRIFSTNSKYFKHILEVAY</sequence>
<gene>
    <name evidence="1" type="ORF">C8035_v000738</name>
</gene>